<evidence type="ECO:0000313" key="11">
    <source>
        <dbReference type="Proteomes" id="UP000182347"/>
    </source>
</evidence>
<reference evidence="11" key="1">
    <citation type="submission" date="2016-10" db="EMBL/GenBank/DDBJ databases">
        <authorList>
            <person name="Varghese N."/>
            <person name="Submissions S."/>
        </authorList>
    </citation>
    <scope>NUCLEOTIDE SEQUENCE [LARGE SCALE GENOMIC DNA]</scope>
    <source>
        <strain evidence="11">CGMCC 1.6199</strain>
    </source>
</reference>
<feature type="transmembrane region" description="Helical" evidence="8">
    <location>
        <begin position="68"/>
        <end position="89"/>
    </location>
</feature>
<dbReference type="OrthoDB" id="9807047at2"/>
<feature type="transmembrane region" description="Helical" evidence="8">
    <location>
        <begin position="148"/>
        <end position="168"/>
    </location>
</feature>
<dbReference type="Gene3D" id="1.10.3720.10">
    <property type="entry name" value="MetI-like"/>
    <property type="match status" value="1"/>
</dbReference>
<evidence type="ECO:0000259" key="9">
    <source>
        <dbReference type="PROSITE" id="PS50928"/>
    </source>
</evidence>
<dbReference type="Proteomes" id="UP000182347">
    <property type="component" value="Unassembled WGS sequence"/>
</dbReference>
<accession>A0A1G9U6Z6</accession>
<organism evidence="10 11">
    <name type="scientific">Sediminibacillus halophilus</name>
    <dbReference type="NCBI Taxonomy" id="482461"/>
    <lineage>
        <taxon>Bacteria</taxon>
        <taxon>Bacillati</taxon>
        <taxon>Bacillota</taxon>
        <taxon>Bacilli</taxon>
        <taxon>Bacillales</taxon>
        <taxon>Bacillaceae</taxon>
        <taxon>Sediminibacillus</taxon>
    </lineage>
</organism>
<evidence type="ECO:0000256" key="3">
    <source>
        <dbReference type="ARBA" id="ARBA00022448"/>
    </source>
</evidence>
<evidence type="ECO:0000313" key="10">
    <source>
        <dbReference type="EMBL" id="SDM55711.1"/>
    </source>
</evidence>
<dbReference type="PROSITE" id="PS50928">
    <property type="entry name" value="ABC_TM1"/>
    <property type="match status" value="1"/>
</dbReference>
<keyword evidence="7 8" id="KW-0472">Membrane</keyword>
<dbReference type="AlphaFoldDB" id="A0A1G9U6Z6"/>
<dbReference type="InterPro" id="IPR035906">
    <property type="entry name" value="MetI-like_sf"/>
</dbReference>
<keyword evidence="6 8" id="KW-1133">Transmembrane helix</keyword>
<keyword evidence="3 8" id="KW-0813">Transport</keyword>
<protein>
    <submittedName>
        <fullName evidence="10">Putative spermidine/putrescine transport system permease protein</fullName>
    </submittedName>
</protein>
<evidence type="ECO:0000256" key="4">
    <source>
        <dbReference type="ARBA" id="ARBA00022475"/>
    </source>
</evidence>
<keyword evidence="11" id="KW-1185">Reference proteome</keyword>
<dbReference type="RefSeq" id="WP_074599963.1">
    <property type="nucleotide sequence ID" value="NZ_FNHF01000003.1"/>
</dbReference>
<dbReference type="CDD" id="cd06261">
    <property type="entry name" value="TM_PBP2"/>
    <property type="match status" value="1"/>
</dbReference>
<feature type="transmembrane region" description="Helical" evidence="8">
    <location>
        <begin position="255"/>
        <end position="274"/>
    </location>
</feature>
<dbReference type="PANTHER" id="PTHR42929">
    <property type="entry name" value="INNER MEMBRANE ABC TRANSPORTER PERMEASE PROTEIN YDCU-RELATED-RELATED"/>
    <property type="match status" value="1"/>
</dbReference>
<dbReference type="STRING" id="482461.SAMN05216244_2892"/>
<sequence>MNQEVFTRKRDYLLLLPSLLPLLLLFVYPLLKGFVMTFQEPGSTAVTLSNYIEFFTNAKYYDTIWRTLYLVVPAAILELFLAFGITYFIRGKMKGGGLIAGLTIFPLTLGSIIIDMAVIAFFKPTGWFNTTMINIGILDEPFTLVYNYWGAFIALIILGVAFIASNLVGMMDSIDPNLEKAARTLGASHWVTFKRVFWPLIRSNVLTVFALNLIMQIGVYSTAVIVGNPASETRTFVVVAFEEAMRNFNYNMANTVAIVMGVTQLLVLAIVFAIRKRGFVGSASTFK</sequence>
<keyword evidence="4" id="KW-1003">Cell membrane</keyword>
<feature type="transmembrane region" description="Helical" evidence="8">
    <location>
        <begin position="96"/>
        <end position="122"/>
    </location>
</feature>
<dbReference type="PANTHER" id="PTHR42929:SF1">
    <property type="entry name" value="INNER MEMBRANE ABC TRANSPORTER PERMEASE PROTEIN YDCU-RELATED"/>
    <property type="match status" value="1"/>
</dbReference>
<gene>
    <name evidence="10" type="ORF">SAMN05216244_2892</name>
</gene>
<dbReference type="GO" id="GO:0055085">
    <property type="term" value="P:transmembrane transport"/>
    <property type="evidence" value="ECO:0007669"/>
    <property type="project" value="InterPro"/>
</dbReference>
<evidence type="ECO:0000256" key="5">
    <source>
        <dbReference type="ARBA" id="ARBA00022692"/>
    </source>
</evidence>
<dbReference type="GO" id="GO:0005886">
    <property type="term" value="C:plasma membrane"/>
    <property type="evidence" value="ECO:0007669"/>
    <property type="project" value="UniProtKB-SubCell"/>
</dbReference>
<evidence type="ECO:0000256" key="8">
    <source>
        <dbReference type="RuleBase" id="RU363032"/>
    </source>
</evidence>
<dbReference type="InterPro" id="IPR000515">
    <property type="entry name" value="MetI-like"/>
</dbReference>
<dbReference type="EMBL" id="FNHF01000003">
    <property type="protein sequence ID" value="SDM55711.1"/>
    <property type="molecule type" value="Genomic_DNA"/>
</dbReference>
<evidence type="ECO:0000256" key="7">
    <source>
        <dbReference type="ARBA" id="ARBA00023136"/>
    </source>
</evidence>
<evidence type="ECO:0000256" key="6">
    <source>
        <dbReference type="ARBA" id="ARBA00022989"/>
    </source>
</evidence>
<comment type="subcellular location">
    <subcellularLocation>
        <location evidence="1 8">Cell membrane</location>
        <topology evidence="1 8">Multi-pass membrane protein</topology>
    </subcellularLocation>
</comment>
<feature type="domain" description="ABC transmembrane type-1" evidence="9">
    <location>
        <begin position="64"/>
        <end position="271"/>
    </location>
</feature>
<dbReference type="Pfam" id="PF00528">
    <property type="entry name" value="BPD_transp_1"/>
    <property type="match status" value="1"/>
</dbReference>
<dbReference type="SUPFAM" id="SSF161098">
    <property type="entry name" value="MetI-like"/>
    <property type="match status" value="1"/>
</dbReference>
<name>A0A1G9U6Z6_9BACI</name>
<feature type="transmembrane region" description="Helical" evidence="8">
    <location>
        <begin position="205"/>
        <end position="226"/>
    </location>
</feature>
<evidence type="ECO:0000256" key="1">
    <source>
        <dbReference type="ARBA" id="ARBA00004651"/>
    </source>
</evidence>
<keyword evidence="5 8" id="KW-0812">Transmembrane</keyword>
<evidence type="ECO:0000256" key="2">
    <source>
        <dbReference type="ARBA" id="ARBA00007069"/>
    </source>
</evidence>
<proteinExistence type="inferred from homology"/>
<comment type="similarity">
    <text evidence="2">Belongs to the binding-protein-dependent transport system permease family. CysTW subfamily.</text>
</comment>
<feature type="transmembrane region" description="Helical" evidence="8">
    <location>
        <begin position="12"/>
        <end position="31"/>
    </location>
</feature>